<dbReference type="AlphaFoldDB" id="A0A078ISP0"/>
<dbReference type="Gramene" id="CDY52053">
    <property type="protein sequence ID" value="CDY52053"/>
    <property type="gene ID" value="GSBRNA2T00004767001"/>
</dbReference>
<proteinExistence type="predicted"/>
<dbReference type="PaxDb" id="3708-A0A078ISP0"/>
<keyword evidence="4" id="KW-1185">Reference proteome</keyword>
<dbReference type="EMBL" id="LK033051">
    <property type="protein sequence ID" value="CDY52053.1"/>
    <property type="molecule type" value="Genomic_DNA"/>
</dbReference>
<dbReference type="InterPro" id="IPR032675">
    <property type="entry name" value="LRR_dom_sf"/>
</dbReference>
<gene>
    <name evidence="3" type="primary">BnaC03g74290D</name>
    <name evidence="2" type="ORF">DARMORV10_C03P55410.1</name>
    <name evidence="3" type="ORF">GSBRNA2T00004767001</name>
</gene>
<dbReference type="Gene3D" id="3.80.10.10">
    <property type="entry name" value="Ribonuclease Inhibitor"/>
    <property type="match status" value="1"/>
</dbReference>
<name>A0A078ISP0_BRANA</name>
<evidence type="ECO:0000313" key="4">
    <source>
        <dbReference type="Proteomes" id="UP000028999"/>
    </source>
</evidence>
<sequence length="104" mass="11661">MILPTSISPIRSSLEIFDGFTATGTKLREEEKRDFESITSSSRHLSSPFFSSPTRSLTLKGKPHFADFILVPYKWGGFVNPWIDALAKARVGLEELRLKKMASS</sequence>
<organism evidence="3 4">
    <name type="scientific">Brassica napus</name>
    <name type="common">Rape</name>
    <dbReference type="NCBI Taxonomy" id="3708"/>
    <lineage>
        <taxon>Eukaryota</taxon>
        <taxon>Viridiplantae</taxon>
        <taxon>Streptophyta</taxon>
        <taxon>Embryophyta</taxon>
        <taxon>Tracheophyta</taxon>
        <taxon>Spermatophyta</taxon>
        <taxon>Magnoliopsida</taxon>
        <taxon>eudicotyledons</taxon>
        <taxon>Gunneridae</taxon>
        <taxon>Pentapetalae</taxon>
        <taxon>rosids</taxon>
        <taxon>malvids</taxon>
        <taxon>Brassicales</taxon>
        <taxon>Brassicaceae</taxon>
        <taxon>Brassiceae</taxon>
        <taxon>Brassica</taxon>
    </lineage>
</organism>
<dbReference type="STRING" id="3708.A0A078ISP0"/>
<dbReference type="EMBL" id="HG994367">
    <property type="protein sequence ID" value="CAF1705992.1"/>
    <property type="molecule type" value="Genomic_DNA"/>
</dbReference>
<feature type="domain" description="Transport inhibitor response 1" evidence="1">
    <location>
        <begin position="55"/>
        <end position="98"/>
    </location>
</feature>
<protein>
    <submittedName>
        <fullName evidence="2">(rape) hypothetical protein</fullName>
    </submittedName>
    <submittedName>
        <fullName evidence="3">BnaC03g74290D protein</fullName>
    </submittedName>
</protein>
<reference evidence="3 4" key="1">
    <citation type="journal article" date="2014" name="Science">
        <title>Plant genetics. Early allopolyploid evolution in the post-Neolithic Brassica napus oilseed genome.</title>
        <authorList>
            <person name="Chalhoub B."/>
            <person name="Denoeud F."/>
            <person name="Liu S."/>
            <person name="Parkin I.A."/>
            <person name="Tang H."/>
            <person name="Wang X."/>
            <person name="Chiquet J."/>
            <person name="Belcram H."/>
            <person name="Tong C."/>
            <person name="Samans B."/>
            <person name="Correa M."/>
            <person name="Da Silva C."/>
            <person name="Just J."/>
            <person name="Falentin C."/>
            <person name="Koh C.S."/>
            <person name="Le Clainche I."/>
            <person name="Bernard M."/>
            <person name="Bento P."/>
            <person name="Noel B."/>
            <person name="Labadie K."/>
            <person name="Alberti A."/>
            <person name="Charles M."/>
            <person name="Arnaud D."/>
            <person name="Guo H."/>
            <person name="Daviaud C."/>
            <person name="Alamery S."/>
            <person name="Jabbari K."/>
            <person name="Zhao M."/>
            <person name="Edger P.P."/>
            <person name="Chelaifa H."/>
            <person name="Tack D."/>
            <person name="Lassalle G."/>
            <person name="Mestiri I."/>
            <person name="Schnel N."/>
            <person name="Le Paslier M.C."/>
            <person name="Fan G."/>
            <person name="Renault V."/>
            <person name="Bayer P.E."/>
            <person name="Golicz A.A."/>
            <person name="Manoli S."/>
            <person name="Lee T.H."/>
            <person name="Thi V.H."/>
            <person name="Chalabi S."/>
            <person name="Hu Q."/>
            <person name="Fan C."/>
            <person name="Tollenaere R."/>
            <person name="Lu Y."/>
            <person name="Battail C."/>
            <person name="Shen J."/>
            <person name="Sidebottom C.H."/>
            <person name="Wang X."/>
            <person name="Canaguier A."/>
            <person name="Chauveau A."/>
            <person name="Berard A."/>
            <person name="Deniot G."/>
            <person name="Guan M."/>
            <person name="Liu Z."/>
            <person name="Sun F."/>
            <person name="Lim Y.P."/>
            <person name="Lyons E."/>
            <person name="Town C.D."/>
            <person name="Bancroft I."/>
            <person name="Wang X."/>
            <person name="Meng J."/>
            <person name="Ma J."/>
            <person name="Pires J.C."/>
            <person name="King G.J."/>
            <person name="Brunel D."/>
            <person name="Delourme R."/>
            <person name="Renard M."/>
            <person name="Aury J.M."/>
            <person name="Adams K.L."/>
            <person name="Batley J."/>
            <person name="Snowdon R.J."/>
            <person name="Tost J."/>
            <person name="Edwards D."/>
            <person name="Zhou Y."/>
            <person name="Hua W."/>
            <person name="Sharpe A.G."/>
            <person name="Paterson A.H."/>
            <person name="Guan C."/>
            <person name="Wincker P."/>
        </authorList>
    </citation>
    <scope>NUCLEOTIDE SEQUENCE [LARGE SCALE GENOMIC DNA]</scope>
    <source>
        <strain evidence="4">cv. Darmor-bzh</strain>
    </source>
</reference>
<evidence type="ECO:0000259" key="1">
    <source>
        <dbReference type="Pfam" id="PF18791"/>
    </source>
</evidence>
<accession>A0A078ISP0</accession>
<reference evidence="3" key="2">
    <citation type="submission" date="2014-06" db="EMBL/GenBank/DDBJ databases">
        <authorList>
            <person name="Genoscope - CEA"/>
        </authorList>
    </citation>
    <scope>NUCLEOTIDE SEQUENCE</scope>
</reference>
<dbReference type="InterPro" id="IPR041101">
    <property type="entry name" value="Transp_inhibit"/>
</dbReference>
<dbReference type="Proteomes" id="UP000028999">
    <property type="component" value="Unassembled WGS sequence"/>
</dbReference>
<evidence type="ECO:0000313" key="3">
    <source>
        <dbReference type="EMBL" id="CDY52053.1"/>
    </source>
</evidence>
<dbReference type="Proteomes" id="UP001295469">
    <property type="component" value="Chromosome C03"/>
</dbReference>
<reference evidence="2" key="3">
    <citation type="submission" date="2021-01" db="EMBL/GenBank/DDBJ databases">
        <authorList>
            <consortium name="Genoscope - CEA"/>
            <person name="William W."/>
        </authorList>
    </citation>
    <scope>NUCLEOTIDE SEQUENCE</scope>
</reference>
<evidence type="ECO:0000313" key="2">
    <source>
        <dbReference type="EMBL" id="CAF1705992.1"/>
    </source>
</evidence>
<dbReference type="Pfam" id="PF18791">
    <property type="entry name" value="Transp_inhibit"/>
    <property type="match status" value="1"/>
</dbReference>